<dbReference type="InterPro" id="IPR002156">
    <property type="entry name" value="RNaseH_domain"/>
</dbReference>
<feature type="compositionally biased region" description="Acidic residues" evidence="1">
    <location>
        <begin position="37"/>
        <end position="60"/>
    </location>
</feature>
<protein>
    <recommendedName>
        <fullName evidence="2">RNase H type-1 domain-containing protein</fullName>
    </recommendedName>
</protein>
<dbReference type="PROSITE" id="PS50879">
    <property type="entry name" value="RNASE_H_1"/>
    <property type="match status" value="1"/>
</dbReference>
<dbReference type="SUPFAM" id="SSF53098">
    <property type="entry name" value="Ribonuclease H-like"/>
    <property type="match status" value="1"/>
</dbReference>
<reference evidence="4" key="1">
    <citation type="journal article" date="2012" name="PLoS Genet.">
        <title>The genomes of the fungal plant pathogens Cladosporium fulvum and Dothistroma septosporum reveal adaptation to different hosts and lifestyles but also signatures of common ancestry.</title>
        <authorList>
            <person name="de Wit P.J.G.M."/>
            <person name="van der Burgt A."/>
            <person name="Oekmen B."/>
            <person name="Stergiopoulos I."/>
            <person name="Abd-Elsalam K.A."/>
            <person name="Aerts A.L."/>
            <person name="Bahkali A.H."/>
            <person name="Beenen H.G."/>
            <person name="Chettri P."/>
            <person name="Cox M.P."/>
            <person name="Datema E."/>
            <person name="de Vries R.P."/>
            <person name="Dhillon B."/>
            <person name="Ganley A.R."/>
            <person name="Griffiths S.A."/>
            <person name="Guo Y."/>
            <person name="Hamelin R.C."/>
            <person name="Henrissat B."/>
            <person name="Kabir M.S."/>
            <person name="Jashni M.K."/>
            <person name="Kema G."/>
            <person name="Klaubauf S."/>
            <person name="Lapidus A."/>
            <person name="Levasseur A."/>
            <person name="Lindquist E."/>
            <person name="Mehrabi R."/>
            <person name="Ohm R.A."/>
            <person name="Owen T.J."/>
            <person name="Salamov A."/>
            <person name="Schwelm A."/>
            <person name="Schijlen E."/>
            <person name="Sun H."/>
            <person name="van den Burg H.A."/>
            <person name="van Ham R.C.H.J."/>
            <person name="Zhang S."/>
            <person name="Goodwin S.B."/>
            <person name="Grigoriev I.V."/>
            <person name="Collemare J."/>
            <person name="Bradshaw R.E."/>
        </authorList>
    </citation>
    <scope>NUCLEOTIDE SEQUENCE [LARGE SCALE GENOMIC DNA]</scope>
    <source>
        <strain evidence="4">NZE10 / CBS 128990</strain>
    </source>
</reference>
<evidence type="ECO:0000256" key="1">
    <source>
        <dbReference type="SAM" id="MobiDB-lite"/>
    </source>
</evidence>
<sequence length="298" mass="32391">MASQHEVIDLTGSDDDLTAILPRPPTARQDTRKTIEISDDDDEVEIASDSDDGGNEHADEDLVGPLLAALAGPQNDRLPFELPPARAPMPASPRHNTPVRGAEVVMHLFADGSFVNGRFGGAGVAWRDKIWHGRAIALGRVKDSFAAEMHAVLEGIKAAHAIVDRRSEFTKVVVQTDCESCLIELARARAAGGGHYGLLDEIIHQEALLKSRGLDVVVWWVKGHSDSVGNDIADSLARYGAERARTSPTCWGVVIENPPSMKLELANRLRHSDRKPHQAITAPGTRRAKKEAKRRARG</sequence>
<proteinExistence type="predicted"/>
<organism evidence="3 4">
    <name type="scientific">Dothistroma septosporum (strain NZE10 / CBS 128990)</name>
    <name type="common">Red band needle blight fungus</name>
    <name type="synonym">Mycosphaerella pini</name>
    <dbReference type="NCBI Taxonomy" id="675120"/>
    <lineage>
        <taxon>Eukaryota</taxon>
        <taxon>Fungi</taxon>
        <taxon>Dikarya</taxon>
        <taxon>Ascomycota</taxon>
        <taxon>Pezizomycotina</taxon>
        <taxon>Dothideomycetes</taxon>
        <taxon>Dothideomycetidae</taxon>
        <taxon>Mycosphaerellales</taxon>
        <taxon>Mycosphaerellaceae</taxon>
        <taxon>Dothistroma</taxon>
    </lineage>
</organism>
<dbReference type="CDD" id="cd09276">
    <property type="entry name" value="Rnase_HI_RT_non_LTR"/>
    <property type="match status" value="1"/>
</dbReference>
<dbReference type="OMA" id="DCESCLI"/>
<evidence type="ECO:0000313" key="4">
    <source>
        <dbReference type="Proteomes" id="UP000016933"/>
    </source>
</evidence>
<dbReference type="EMBL" id="KB446539">
    <property type="protein sequence ID" value="EME44358.1"/>
    <property type="molecule type" value="Genomic_DNA"/>
</dbReference>
<feature type="domain" description="RNase H type-1" evidence="2">
    <location>
        <begin position="102"/>
        <end position="242"/>
    </location>
</feature>
<dbReference type="OrthoDB" id="4729724at2759"/>
<name>N1PN65_DOTSN</name>
<gene>
    <name evidence="3" type="ORF">DOTSEDRAFT_72005</name>
</gene>
<feature type="region of interest" description="Disordered" evidence="1">
    <location>
        <begin position="270"/>
        <end position="298"/>
    </location>
</feature>
<evidence type="ECO:0000313" key="3">
    <source>
        <dbReference type="EMBL" id="EME44358.1"/>
    </source>
</evidence>
<feature type="region of interest" description="Disordered" evidence="1">
    <location>
        <begin position="1"/>
        <end position="60"/>
    </location>
</feature>
<feature type="compositionally biased region" description="Basic residues" evidence="1">
    <location>
        <begin position="286"/>
        <end position="298"/>
    </location>
</feature>
<evidence type="ECO:0000259" key="2">
    <source>
        <dbReference type="PROSITE" id="PS50879"/>
    </source>
</evidence>
<dbReference type="InterPro" id="IPR036397">
    <property type="entry name" value="RNaseH_sf"/>
</dbReference>
<dbReference type="eggNOG" id="ENOG502RI6N">
    <property type="taxonomic scope" value="Eukaryota"/>
</dbReference>
<dbReference type="AlphaFoldDB" id="N1PN65"/>
<dbReference type="Pfam" id="PF00075">
    <property type="entry name" value="RNase_H"/>
    <property type="match status" value="1"/>
</dbReference>
<dbReference type="GO" id="GO:0003676">
    <property type="term" value="F:nucleic acid binding"/>
    <property type="evidence" value="ECO:0007669"/>
    <property type="project" value="InterPro"/>
</dbReference>
<dbReference type="HOGENOM" id="CLU_933918_0_0_1"/>
<keyword evidence="4" id="KW-1185">Reference proteome</keyword>
<reference evidence="3 4" key="2">
    <citation type="journal article" date="2012" name="PLoS Pathog.">
        <title>Diverse lifestyles and strategies of plant pathogenesis encoded in the genomes of eighteen Dothideomycetes fungi.</title>
        <authorList>
            <person name="Ohm R.A."/>
            <person name="Feau N."/>
            <person name="Henrissat B."/>
            <person name="Schoch C.L."/>
            <person name="Horwitz B.A."/>
            <person name="Barry K.W."/>
            <person name="Condon B.J."/>
            <person name="Copeland A.C."/>
            <person name="Dhillon B."/>
            <person name="Glaser F."/>
            <person name="Hesse C.N."/>
            <person name="Kosti I."/>
            <person name="LaButti K."/>
            <person name="Lindquist E.A."/>
            <person name="Lucas S."/>
            <person name="Salamov A.A."/>
            <person name="Bradshaw R.E."/>
            <person name="Ciuffetti L."/>
            <person name="Hamelin R.C."/>
            <person name="Kema G.H.J."/>
            <person name="Lawrence C."/>
            <person name="Scott J.A."/>
            <person name="Spatafora J.W."/>
            <person name="Turgeon B.G."/>
            <person name="de Wit P.J.G.M."/>
            <person name="Zhong S."/>
            <person name="Goodwin S.B."/>
            <person name="Grigoriev I.V."/>
        </authorList>
    </citation>
    <scope>NUCLEOTIDE SEQUENCE [LARGE SCALE GENOMIC DNA]</scope>
    <source>
        <strain evidence="4">NZE10 / CBS 128990</strain>
    </source>
</reference>
<accession>N1PN65</accession>
<dbReference type="Proteomes" id="UP000016933">
    <property type="component" value="Unassembled WGS sequence"/>
</dbReference>
<dbReference type="Gene3D" id="3.30.420.10">
    <property type="entry name" value="Ribonuclease H-like superfamily/Ribonuclease H"/>
    <property type="match status" value="1"/>
</dbReference>
<dbReference type="GO" id="GO:0004523">
    <property type="term" value="F:RNA-DNA hybrid ribonuclease activity"/>
    <property type="evidence" value="ECO:0007669"/>
    <property type="project" value="InterPro"/>
</dbReference>
<dbReference type="InterPro" id="IPR012337">
    <property type="entry name" value="RNaseH-like_sf"/>
</dbReference>